<comment type="similarity">
    <text evidence="8">Belongs to the radical SAM superfamily. 7-carboxy-7-deazaguanine synthase family.</text>
</comment>
<evidence type="ECO:0000256" key="5">
    <source>
        <dbReference type="ARBA" id="ARBA00023004"/>
    </source>
</evidence>
<dbReference type="PROSITE" id="PS51918">
    <property type="entry name" value="RADICAL_SAM"/>
    <property type="match status" value="1"/>
</dbReference>
<dbReference type="EC" id="4.3.99.3" evidence="8"/>
<keyword evidence="8" id="KW-0671">Queuosine biosynthesis</keyword>
<dbReference type="PANTHER" id="PTHR42836:SF1">
    <property type="entry name" value="7-CARBOXY-7-DEAZAGUANINE SYNTHASE"/>
    <property type="match status" value="1"/>
</dbReference>
<name>A0A1J0AFH0_9CYAN</name>
<accession>A0A1J0AFH0</accession>
<feature type="binding site" evidence="8">
    <location>
        <begin position="39"/>
        <end position="41"/>
    </location>
    <ligand>
        <name>S-adenosyl-L-methionine</name>
        <dbReference type="ChEBI" id="CHEBI:59789"/>
    </ligand>
</feature>
<evidence type="ECO:0000256" key="8">
    <source>
        <dbReference type="HAMAP-Rule" id="MF_00917"/>
    </source>
</evidence>
<comment type="cofactor">
    <cofactor evidence="8">
        <name>[4Fe-4S] cluster</name>
        <dbReference type="ChEBI" id="CHEBI:49883"/>
    </cofactor>
    <text evidence="8">Binds 1 [4Fe-4S] cluster. The cluster is coordinated with 3 cysteines and an exchangeable S-adenosyl-L-methionine.</text>
</comment>
<evidence type="ECO:0000256" key="4">
    <source>
        <dbReference type="ARBA" id="ARBA00022842"/>
    </source>
</evidence>
<evidence type="ECO:0000256" key="7">
    <source>
        <dbReference type="ARBA" id="ARBA00023239"/>
    </source>
</evidence>
<sequence length="251" mass="27714">MNQKANLVEIFAAIQGEGSYLGERQIFLRLGGCDLRCRFCDSPHTWQTKPHARVEVTAGERDFQPVTNPVTRAQILAWLHRQAQGGRHQAISITGGEPLLQANFLAALLPELTAQIPLPIYLETGGHRPQELAQVLPWVSIIAMDYKLPSVSGESQHRAHQEFLTQAIGTGVELFVKIILDQHTQTSELAAALAMIQAIAPEILVILQPVTPRPTSPAPTPAQVLGWQKLAQDYMQKVRVIPQTHPFLGQL</sequence>
<feature type="binding site" evidence="8">
    <location>
        <position position="42"/>
    </location>
    <ligand>
        <name>Mg(2+)</name>
        <dbReference type="ChEBI" id="CHEBI:18420"/>
    </ligand>
</feature>
<dbReference type="SUPFAM" id="SSF102114">
    <property type="entry name" value="Radical SAM enzymes"/>
    <property type="match status" value="1"/>
</dbReference>
<keyword evidence="3 8" id="KW-0479">Metal-binding</keyword>
<evidence type="ECO:0000256" key="3">
    <source>
        <dbReference type="ARBA" id="ARBA00022723"/>
    </source>
</evidence>
<dbReference type="SFLD" id="SFLDS00029">
    <property type="entry name" value="Radical_SAM"/>
    <property type="match status" value="1"/>
</dbReference>
<dbReference type="UniPathway" id="UPA00391"/>
<dbReference type="HAMAP" id="MF_00917">
    <property type="entry name" value="QueE"/>
    <property type="match status" value="1"/>
</dbReference>
<comment type="subunit">
    <text evidence="8">Homodimer.</text>
</comment>
<comment type="pathway">
    <text evidence="8">Purine metabolism; 7-cyano-7-deazaguanine biosynthesis.</text>
</comment>
<feature type="binding site" evidence="8">
    <location>
        <position position="37"/>
    </location>
    <ligand>
        <name>[4Fe-4S] cluster</name>
        <dbReference type="ChEBI" id="CHEBI:49883"/>
        <note>4Fe-4S-S-AdoMet</note>
    </ligand>
</feature>
<feature type="domain" description="Radical SAM core" evidence="9">
    <location>
        <begin position="20"/>
        <end position="251"/>
    </location>
</feature>
<feature type="binding site" evidence="8">
    <location>
        <position position="96"/>
    </location>
    <ligand>
        <name>S-adenosyl-L-methionine</name>
        <dbReference type="ChEBI" id="CHEBI:59789"/>
    </ligand>
</feature>
<dbReference type="KEGG" id="glt:GlitD10_2355"/>
<dbReference type="InterPro" id="IPR058240">
    <property type="entry name" value="rSAM_sf"/>
</dbReference>
<dbReference type="OrthoDB" id="9792276at2"/>
<feature type="binding site" evidence="8">
    <location>
        <position position="29"/>
    </location>
    <ligand>
        <name>substrate</name>
    </ligand>
</feature>
<dbReference type="PIRSF" id="PIRSF000370">
    <property type="entry name" value="QueE"/>
    <property type="match status" value="1"/>
</dbReference>
<protein>
    <recommendedName>
        <fullName evidence="8">7-carboxy-7-deazaguanine synthase</fullName>
        <shortName evidence="8">CDG synthase</shortName>
        <ecNumber evidence="8">4.3.99.3</ecNumber>
    </recommendedName>
    <alternativeName>
        <fullName evidence="8">Queuosine biosynthesis protein QueE</fullName>
    </alternativeName>
</protein>
<dbReference type="EMBL" id="CP017675">
    <property type="protein sequence ID" value="APB34689.1"/>
    <property type="molecule type" value="Genomic_DNA"/>
</dbReference>
<comment type="function">
    <text evidence="8">Catalyzes the complex heterocyclic radical-mediated conversion of 6-carboxy-5,6,7,8-tetrahydropterin (CPH4) to 7-carboxy-7-deazaguanine (CDG), a step common to the biosynthetic pathways of all 7-deazapurine-containing compounds.</text>
</comment>
<evidence type="ECO:0000313" key="11">
    <source>
        <dbReference type="Proteomes" id="UP000180235"/>
    </source>
</evidence>
<keyword evidence="4 8" id="KW-0460">Magnesium</keyword>
<dbReference type="RefSeq" id="WP_071455091.1">
    <property type="nucleotide sequence ID" value="NZ_CP017675.1"/>
</dbReference>
<dbReference type="CDD" id="cd01335">
    <property type="entry name" value="Radical_SAM"/>
    <property type="match status" value="1"/>
</dbReference>
<dbReference type="GO" id="GO:1904047">
    <property type="term" value="F:S-adenosyl-L-methionine binding"/>
    <property type="evidence" value="ECO:0007669"/>
    <property type="project" value="UniProtKB-UniRule"/>
</dbReference>
<feature type="binding site" evidence="8">
    <location>
        <position position="33"/>
    </location>
    <ligand>
        <name>[4Fe-4S] cluster</name>
        <dbReference type="ChEBI" id="CHEBI:49883"/>
        <note>4Fe-4S-S-AdoMet</note>
    </ligand>
</feature>
<dbReference type="Gene3D" id="3.20.20.70">
    <property type="entry name" value="Aldolase class I"/>
    <property type="match status" value="1"/>
</dbReference>
<dbReference type="GO" id="GO:0051539">
    <property type="term" value="F:4 iron, 4 sulfur cluster binding"/>
    <property type="evidence" value="ECO:0007669"/>
    <property type="project" value="UniProtKB-UniRule"/>
</dbReference>
<keyword evidence="7 8" id="KW-0456">Lyase</keyword>
<dbReference type="STRING" id="1188229.GlitD10_2355"/>
<evidence type="ECO:0000256" key="6">
    <source>
        <dbReference type="ARBA" id="ARBA00023014"/>
    </source>
</evidence>
<evidence type="ECO:0000313" key="10">
    <source>
        <dbReference type="EMBL" id="APB34689.1"/>
    </source>
</evidence>
<gene>
    <name evidence="8" type="primary">queE</name>
    <name evidence="10" type="ORF">GlitD10_2355</name>
</gene>
<dbReference type="AlphaFoldDB" id="A0A1J0AFH0"/>
<keyword evidence="11" id="KW-1185">Reference proteome</keyword>
<dbReference type="GO" id="GO:0016840">
    <property type="term" value="F:carbon-nitrogen lyase activity"/>
    <property type="evidence" value="ECO:0007669"/>
    <property type="project" value="UniProtKB-UniRule"/>
</dbReference>
<organism evidence="10 11">
    <name type="scientific">Gloeomargarita lithophora Alchichica-D10</name>
    <dbReference type="NCBI Taxonomy" id="1188229"/>
    <lineage>
        <taxon>Bacteria</taxon>
        <taxon>Bacillati</taxon>
        <taxon>Cyanobacteriota</taxon>
        <taxon>Cyanophyceae</taxon>
        <taxon>Gloeomargaritales</taxon>
        <taxon>Gloeomargaritaceae</taxon>
        <taxon>Gloeomargarita</taxon>
    </lineage>
</organism>
<keyword evidence="1 8" id="KW-0004">4Fe-4S</keyword>
<proteinExistence type="inferred from homology"/>
<dbReference type="InterPro" id="IPR007197">
    <property type="entry name" value="rSAM"/>
</dbReference>
<keyword evidence="6 8" id="KW-0411">Iron-sulfur</keyword>
<comment type="caution">
    <text evidence="8">Lacks conserved residue(s) required for the propagation of feature annotation.</text>
</comment>
<dbReference type="Pfam" id="PF04055">
    <property type="entry name" value="Radical_SAM"/>
    <property type="match status" value="1"/>
</dbReference>
<dbReference type="InterPro" id="IPR013785">
    <property type="entry name" value="Aldolase_TIM"/>
</dbReference>
<comment type="cofactor">
    <cofactor evidence="8">
        <name>S-adenosyl-L-methionine</name>
        <dbReference type="ChEBI" id="CHEBI:59789"/>
    </cofactor>
    <text evidence="8">Binds 1 S-adenosyl-L-methionine per subunit.</text>
</comment>
<dbReference type="InterPro" id="IPR024924">
    <property type="entry name" value="7-CO-7-deazaguanine_synth-like"/>
</dbReference>
<dbReference type="GO" id="GO:0008616">
    <property type="term" value="P:tRNA queuosine(34) biosynthetic process"/>
    <property type="evidence" value="ECO:0007669"/>
    <property type="project" value="UniProtKB-UniRule"/>
</dbReference>
<dbReference type="PANTHER" id="PTHR42836">
    <property type="entry name" value="7-CARBOXY-7-DEAZAGUANINE SYNTHASE"/>
    <property type="match status" value="1"/>
</dbReference>
<comment type="catalytic activity">
    <reaction evidence="8">
        <text>6-carboxy-5,6,7,8-tetrahydropterin + H(+) = 7-carboxy-7-carbaguanine + NH4(+)</text>
        <dbReference type="Rhea" id="RHEA:27974"/>
        <dbReference type="ChEBI" id="CHEBI:15378"/>
        <dbReference type="ChEBI" id="CHEBI:28938"/>
        <dbReference type="ChEBI" id="CHEBI:61032"/>
        <dbReference type="ChEBI" id="CHEBI:61036"/>
        <dbReference type="EC" id="4.3.99.3"/>
    </reaction>
</comment>
<reference evidence="10 11" key="1">
    <citation type="submission" date="2016-10" db="EMBL/GenBank/DDBJ databases">
        <title>Description of Gloeomargarita lithophora gen. nov., sp. nov., a thylakoid-bearing basal-branching cyanobacterium with intracellular carbonates, and proposal for Gloeomargaritales ord. nov.</title>
        <authorList>
            <person name="Moreira D."/>
            <person name="Tavera R."/>
            <person name="Benzerara K."/>
            <person name="Skouri-Panet F."/>
            <person name="Couradeau E."/>
            <person name="Gerard E."/>
            <person name="Loussert C."/>
            <person name="Novelo E."/>
            <person name="Zivanovic Y."/>
            <person name="Lopez-Garcia P."/>
        </authorList>
    </citation>
    <scope>NUCLEOTIDE SEQUENCE [LARGE SCALE GENOMIC DNA]</scope>
    <source>
        <strain evidence="10 11">D10</strain>
    </source>
</reference>
<dbReference type="GO" id="GO:0000287">
    <property type="term" value="F:magnesium ion binding"/>
    <property type="evidence" value="ECO:0007669"/>
    <property type="project" value="UniProtKB-UniRule"/>
</dbReference>
<dbReference type="Proteomes" id="UP000180235">
    <property type="component" value="Chromosome"/>
</dbReference>
<comment type="cofactor">
    <cofactor evidence="8">
        <name>Mg(2+)</name>
        <dbReference type="ChEBI" id="CHEBI:18420"/>
    </cofactor>
</comment>
<feature type="binding site" evidence="8">
    <location>
        <begin position="14"/>
        <end position="16"/>
    </location>
    <ligand>
        <name>substrate</name>
    </ligand>
</feature>
<feature type="binding site" evidence="8">
    <location>
        <position position="40"/>
    </location>
    <ligand>
        <name>[4Fe-4S] cluster</name>
        <dbReference type="ChEBI" id="CHEBI:49883"/>
        <note>4Fe-4S-S-AdoMet</note>
    </ligand>
</feature>
<evidence type="ECO:0000256" key="1">
    <source>
        <dbReference type="ARBA" id="ARBA00022485"/>
    </source>
</evidence>
<feature type="binding site" evidence="8">
    <location>
        <position position="94"/>
    </location>
    <ligand>
        <name>substrate</name>
    </ligand>
</feature>
<evidence type="ECO:0000259" key="9">
    <source>
        <dbReference type="PROSITE" id="PS51918"/>
    </source>
</evidence>
<keyword evidence="5 8" id="KW-0408">Iron</keyword>
<evidence type="ECO:0000256" key="2">
    <source>
        <dbReference type="ARBA" id="ARBA00022691"/>
    </source>
</evidence>
<keyword evidence="2 8" id="KW-0949">S-adenosyl-L-methionine</keyword>